<dbReference type="HOGENOM" id="CLU_000288_31_7_1"/>
<dbReference type="InterPro" id="IPR051286">
    <property type="entry name" value="JAK"/>
</dbReference>
<dbReference type="Gene3D" id="1.10.510.10">
    <property type="entry name" value="Transferase(Phosphotransferase) domain 1"/>
    <property type="match status" value="1"/>
</dbReference>
<dbReference type="InterPro" id="IPR011009">
    <property type="entry name" value="Kinase-like_dom_sf"/>
</dbReference>
<dbReference type="PANTHER" id="PTHR45807">
    <property type="entry name" value="TYROSINE-PROTEIN KINASE HOPSCOTCH"/>
    <property type="match status" value="1"/>
</dbReference>
<accession>A0A0D2DK60</accession>
<dbReference type="GO" id="GO:0035556">
    <property type="term" value="P:intracellular signal transduction"/>
    <property type="evidence" value="ECO:0007669"/>
    <property type="project" value="TreeGrafter"/>
</dbReference>
<dbReference type="InterPro" id="IPR001245">
    <property type="entry name" value="Ser-Thr/Tyr_kinase_cat_dom"/>
</dbReference>
<dbReference type="STRING" id="5601.A0A0D2DK60"/>
<sequence length="186" mass="21098">MVWMENGNLRDYLATHKVSISMRLLWLRQLAHALDFIHSRWVIVADISARNVLVAKDMSVKFSDFTEASLLPLDSDMEMVDDNGYSMQTDIGQFGALMYEVSTGIWCNFDLFKDQPPGPATAAFPQRDGLPSTESVWLGPVIDKCWIKNAFRTSRELSQCLDLFQELKPDNYADSTFHEAKPSLAI</sequence>
<dbReference type="EMBL" id="KN846963">
    <property type="protein sequence ID" value="KIW62807.1"/>
    <property type="molecule type" value="Genomic_DNA"/>
</dbReference>
<dbReference type="PANTHER" id="PTHR45807:SF7">
    <property type="entry name" value="TYROSINE-PROTEIN KINASE HOPSCOTCH"/>
    <property type="match status" value="1"/>
</dbReference>
<evidence type="ECO:0000259" key="1">
    <source>
        <dbReference type="PROSITE" id="PS50011"/>
    </source>
</evidence>
<organism evidence="2 3">
    <name type="scientific">Phialophora macrospora</name>
    <dbReference type="NCBI Taxonomy" id="1851006"/>
    <lineage>
        <taxon>Eukaryota</taxon>
        <taxon>Fungi</taxon>
        <taxon>Dikarya</taxon>
        <taxon>Ascomycota</taxon>
        <taxon>Pezizomycotina</taxon>
        <taxon>Eurotiomycetes</taxon>
        <taxon>Chaetothyriomycetidae</taxon>
        <taxon>Chaetothyriales</taxon>
        <taxon>Herpotrichiellaceae</taxon>
        <taxon>Phialophora</taxon>
    </lineage>
</organism>
<dbReference type="GO" id="GO:0005126">
    <property type="term" value="F:cytokine receptor binding"/>
    <property type="evidence" value="ECO:0007669"/>
    <property type="project" value="TreeGrafter"/>
</dbReference>
<dbReference type="AlphaFoldDB" id="A0A0D2DK60"/>
<gene>
    <name evidence="2" type="ORF">PV04_10938</name>
</gene>
<protein>
    <recommendedName>
        <fullName evidence="1">Protein kinase domain-containing protein</fullName>
    </recommendedName>
</protein>
<feature type="domain" description="Protein kinase" evidence="1">
    <location>
        <begin position="1"/>
        <end position="184"/>
    </location>
</feature>
<reference evidence="2 3" key="1">
    <citation type="submission" date="2015-01" db="EMBL/GenBank/DDBJ databases">
        <title>The Genome Sequence of Capronia semiimmersa CBS27337.</title>
        <authorList>
            <consortium name="The Broad Institute Genomics Platform"/>
            <person name="Cuomo C."/>
            <person name="de Hoog S."/>
            <person name="Gorbushina A."/>
            <person name="Stielow B."/>
            <person name="Teixiera M."/>
            <person name="Abouelleil A."/>
            <person name="Chapman S.B."/>
            <person name="Priest M."/>
            <person name="Young S.K."/>
            <person name="Wortman J."/>
            <person name="Nusbaum C."/>
            <person name="Birren B."/>
        </authorList>
    </citation>
    <scope>NUCLEOTIDE SEQUENCE [LARGE SCALE GENOMIC DNA]</scope>
    <source>
        <strain evidence="2 3">CBS 27337</strain>
    </source>
</reference>
<proteinExistence type="predicted"/>
<keyword evidence="3" id="KW-1185">Reference proteome</keyword>
<evidence type="ECO:0000313" key="3">
    <source>
        <dbReference type="Proteomes" id="UP000054266"/>
    </source>
</evidence>
<dbReference type="GO" id="GO:0007259">
    <property type="term" value="P:cell surface receptor signaling pathway via JAK-STAT"/>
    <property type="evidence" value="ECO:0007669"/>
    <property type="project" value="TreeGrafter"/>
</dbReference>
<dbReference type="PROSITE" id="PS50011">
    <property type="entry name" value="PROTEIN_KINASE_DOM"/>
    <property type="match status" value="1"/>
</dbReference>
<dbReference type="InterPro" id="IPR000719">
    <property type="entry name" value="Prot_kinase_dom"/>
</dbReference>
<dbReference type="GO" id="GO:0005524">
    <property type="term" value="F:ATP binding"/>
    <property type="evidence" value="ECO:0007669"/>
    <property type="project" value="InterPro"/>
</dbReference>
<name>A0A0D2DK60_9EURO</name>
<evidence type="ECO:0000313" key="2">
    <source>
        <dbReference type="EMBL" id="KIW62807.1"/>
    </source>
</evidence>
<dbReference type="SUPFAM" id="SSF56112">
    <property type="entry name" value="Protein kinase-like (PK-like)"/>
    <property type="match status" value="1"/>
</dbReference>
<dbReference type="GO" id="GO:0030154">
    <property type="term" value="P:cell differentiation"/>
    <property type="evidence" value="ECO:0007669"/>
    <property type="project" value="TreeGrafter"/>
</dbReference>
<dbReference type="GO" id="GO:0005829">
    <property type="term" value="C:cytosol"/>
    <property type="evidence" value="ECO:0007669"/>
    <property type="project" value="TreeGrafter"/>
</dbReference>
<dbReference type="Pfam" id="PF07714">
    <property type="entry name" value="PK_Tyr_Ser-Thr"/>
    <property type="match status" value="1"/>
</dbReference>
<dbReference type="GO" id="GO:0019221">
    <property type="term" value="P:cytokine-mediated signaling pathway"/>
    <property type="evidence" value="ECO:0007669"/>
    <property type="project" value="TreeGrafter"/>
</dbReference>
<dbReference type="Proteomes" id="UP000054266">
    <property type="component" value="Unassembled WGS sequence"/>
</dbReference>
<dbReference type="GO" id="GO:0004715">
    <property type="term" value="F:non-membrane spanning protein tyrosine kinase activity"/>
    <property type="evidence" value="ECO:0007669"/>
    <property type="project" value="TreeGrafter"/>
</dbReference>